<evidence type="ECO:0000313" key="5">
    <source>
        <dbReference type="Proteomes" id="UP000092578"/>
    </source>
</evidence>
<evidence type="ECO:0000313" key="4">
    <source>
        <dbReference type="EMBL" id="OCA91591.1"/>
    </source>
</evidence>
<dbReference type="AlphaFoldDB" id="A0A1B9B645"/>
<name>A0A1B9B645_9BACI</name>
<dbReference type="Proteomes" id="UP000092578">
    <property type="component" value="Unassembled WGS sequence"/>
</dbReference>
<keyword evidence="1" id="KW-0067">ATP-binding</keyword>
<dbReference type="Pfam" id="PF00069">
    <property type="entry name" value="Pkinase"/>
    <property type="match status" value="1"/>
</dbReference>
<protein>
    <submittedName>
        <fullName evidence="4">Serine/threonine protein kinase</fullName>
    </submittedName>
</protein>
<dbReference type="SUPFAM" id="SSF56112">
    <property type="entry name" value="Protein kinase-like (PK-like)"/>
    <property type="match status" value="1"/>
</dbReference>
<evidence type="ECO:0000256" key="2">
    <source>
        <dbReference type="SAM" id="Phobius"/>
    </source>
</evidence>
<feature type="domain" description="Protein kinase" evidence="3">
    <location>
        <begin position="25"/>
        <end position="319"/>
    </location>
</feature>
<dbReference type="EMBL" id="MAYT01000008">
    <property type="protein sequence ID" value="OCA91591.1"/>
    <property type="molecule type" value="Genomic_DNA"/>
</dbReference>
<evidence type="ECO:0000256" key="1">
    <source>
        <dbReference type="PROSITE-ProRule" id="PRU10141"/>
    </source>
</evidence>
<sequence length="319" mass="35475">MNTSRNQFNIGRGTVIHGKWHSQAYLVERLLGRGATGTVYLVNGPDGAAALKFSNSLSITAEMNVLKAFAKVQGSSLGPSLLDADDWESGYGVQPFYVMEYIQGPTLSAFIRMRGSSWIGVLLLQLLENLQTLHEAGWIFGDIKPDNLIVSGPPFALRCIDVGGTTKMGRAIKEYTEFFDRGYWRAGSRKAEPSYDLFAAAMVAINLVYPERFSRNEEGIKQLEAKVRQKKELQAIAPVLIKALQGKYSSASAMRTELLVSLNSETKKKEPVNRRSAVRKNNGRAIYKQKRKERGLFTLAAVLFIAVVYVLYVLTELLI</sequence>
<accession>A0A1B9B645</accession>
<keyword evidence="4" id="KW-0418">Kinase</keyword>
<keyword evidence="2" id="KW-0472">Membrane</keyword>
<keyword evidence="2" id="KW-1133">Transmembrane helix</keyword>
<evidence type="ECO:0000259" key="3">
    <source>
        <dbReference type="PROSITE" id="PS50011"/>
    </source>
</evidence>
<keyword evidence="1" id="KW-0547">Nucleotide-binding</keyword>
<dbReference type="InterPro" id="IPR000719">
    <property type="entry name" value="Prot_kinase_dom"/>
</dbReference>
<dbReference type="SMART" id="SM00220">
    <property type="entry name" value="S_TKc"/>
    <property type="match status" value="1"/>
</dbReference>
<organism evidence="4 5">
    <name type="scientific">Pseudobacillus wudalianchiensis</name>
    <dbReference type="NCBI Taxonomy" id="1743143"/>
    <lineage>
        <taxon>Bacteria</taxon>
        <taxon>Bacillati</taxon>
        <taxon>Bacillota</taxon>
        <taxon>Bacilli</taxon>
        <taxon>Bacillales</taxon>
        <taxon>Bacillaceae</taxon>
        <taxon>Pseudobacillus</taxon>
    </lineage>
</organism>
<keyword evidence="4" id="KW-0723">Serine/threonine-protein kinase</keyword>
<dbReference type="GO" id="GO:0005524">
    <property type="term" value="F:ATP binding"/>
    <property type="evidence" value="ECO:0007669"/>
    <property type="project" value="UniProtKB-UniRule"/>
</dbReference>
<dbReference type="RefSeq" id="WP_065409945.1">
    <property type="nucleotide sequence ID" value="NZ_MAYT01000008.1"/>
</dbReference>
<dbReference type="Gene3D" id="1.10.510.10">
    <property type="entry name" value="Transferase(Phosphotransferase) domain 1"/>
    <property type="match status" value="1"/>
</dbReference>
<dbReference type="InterPro" id="IPR017441">
    <property type="entry name" value="Protein_kinase_ATP_BS"/>
</dbReference>
<feature type="transmembrane region" description="Helical" evidence="2">
    <location>
        <begin position="296"/>
        <end position="314"/>
    </location>
</feature>
<reference evidence="5" key="1">
    <citation type="submission" date="2016-05" db="EMBL/GenBank/DDBJ databases">
        <authorList>
            <person name="Liu B."/>
            <person name="Wang J."/>
            <person name="Zhu Y."/>
            <person name="Liu G."/>
            <person name="Chen Q."/>
            <person name="Chen Z."/>
            <person name="Lan J."/>
            <person name="Che J."/>
            <person name="Ge C."/>
            <person name="Shi H."/>
            <person name="Pan Z."/>
            <person name="Liu X."/>
        </authorList>
    </citation>
    <scope>NUCLEOTIDE SEQUENCE [LARGE SCALE GENOMIC DNA]</scope>
    <source>
        <strain evidence="5">FJAT-27215</strain>
    </source>
</reference>
<comment type="caution">
    <text evidence="4">The sequence shown here is derived from an EMBL/GenBank/DDBJ whole genome shotgun (WGS) entry which is preliminary data.</text>
</comment>
<dbReference type="PROSITE" id="PS50011">
    <property type="entry name" value="PROTEIN_KINASE_DOM"/>
    <property type="match status" value="1"/>
</dbReference>
<dbReference type="InterPro" id="IPR011009">
    <property type="entry name" value="Kinase-like_dom_sf"/>
</dbReference>
<proteinExistence type="predicted"/>
<gene>
    <name evidence="4" type="ORF">A8F95_20815</name>
</gene>
<feature type="binding site" evidence="1">
    <location>
        <position position="52"/>
    </location>
    <ligand>
        <name>ATP</name>
        <dbReference type="ChEBI" id="CHEBI:30616"/>
    </ligand>
</feature>
<keyword evidence="5" id="KW-1185">Reference proteome</keyword>
<keyword evidence="2" id="KW-0812">Transmembrane</keyword>
<dbReference type="PROSITE" id="PS00107">
    <property type="entry name" value="PROTEIN_KINASE_ATP"/>
    <property type="match status" value="1"/>
</dbReference>
<dbReference type="GO" id="GO:0004674">
    <property type="term" value="F:protein serine/threonine kinase activity"/>
    <property type="evidence" value="ECO:0007669"/>
    <property type="project" value="UniProtKB-KW"/>
</dbReference>
<keyword evidence="4" id="KW-0808">Transferase</keyword>